<dbReference type="InterPro" id="IPR051459">
    <property type="entry name" value="Cytochrome_c-type_DH"/>
</dbReference>
<feature type="signal peptide" evidence="6">
    <location>
        <begin position="1"/>
        <end position="18"/>
    </location>
</feature>
<dbReference type="SUPFAM" id="SSF46626">
    <property type="entry name" value="Cytochrome c"/>
    <property type="match status" value="1"/>
</dbReference>
<dbReference type="Proteomes" id="UP000231516">
    <property type="component" value="Unassembled WGS sequence"/>
</dbReference>
<dbReference type="Pfam" id="PF00034">
    <property type="entry name" value="Cytochrom_C"/>
    <property type="match status" value="1"/>
</dbReference>
<dbReference type="PROSITE" id="PS51007">
    <property type="entry name" value="CYTC"/>
    <property type="match status" value="1"/>
</dbReference>
<evidence type="ECO:0000256" key="6">
    <source>
        <dbReference type="SAM" id="SignalP"/>
    </source>
</evidence>
<feature type="chain" id="PRO_5013754368" evidence="6">
    <location>
        <begin position="19"/>
        <end position="143"/>
    </location>
</feature>
<evidence type="ECO:0000256" key="2">
    <source>
        <dbReference type="ARBA" id="ARBA00022723"/>
    </source>
</evidence>
<keyword evidence="9" id="KW-1185">Reference proteome</keyword>
<protein>
    <submittedName>
        <fullName evidence="8">Cytochrome C</fullName>
    </submittedName>
</protein>
<keyword evidence="6" id="KW-0732">Signal</keyword>
<feature type="region of interest" description="Disordered" evidence="5">
    <location>
        <begin position="49"/>
        <end position="71"/>
    </location>
</feature>
<evidence type="ECO:0000256" key="1">
    <source>
        <dbReference type="ARBA" id="ARBA00022617"/>
    </source>
</evidence>
<dbReference type="GO" id="GO:0020037">
    <property type="term" value="F:heme binding"/>
    <property type="evidence" value="ECO:0007669"/>
    <property type="project" value="InterPro"/>
</dbReference>
<comment type="caution">
    <text evidence="8">The sequence shown here is derived from an EMBL/GenBank/DDBJ whole genome shotgun (WGS) entry which is preliminary data.</text>
</comment>
<dbReference type="GO" id="GO:0009055">
    <property type="term" value="F:electron transfer activity"/>
    <property type="evidence" value="ECO:0007669"/>
    <property type="project" value="InterPro"/>
</dbReference>
<keyword evidence="3 4" id="KW-0408">Iron</keyword>
<proteinExistence type="predicted"/>
<accession>A0A2G5K6B9</accession>
<organism evidence="8 9">
    <name type="scientific">Paramylibacter kogurei</name>
    <dbReference type="NCBI Taxonomy" id="1889778"/>
    <lineage>
        <taxon>Bacteria</taxon>
        <taxon>Pseudomonadati</taxon>
        <taxon>Pseudomonadota</taxon>
        <taxon>Alphaproteobacteria</taxon>
        <taxon>Rhodobacterales</taxon>
        <taxon>Paracoccaceae</taxon>
        <taxon>Paramylibacter</taxon>
    </lineage>
</organism>
<dbReference type="PANTHER" id="PTHR35008:SF4">
    <property type="entry name" value="BLL4482 PROTEIN"/>
    <property type="match status" value="1"/>
</dbReference>
<dbReference type="RefSeq" id="WP_099593010.1">
    <property type="nucleotide sequence ID" value="NZ_MDGM01000012.1"/>
</dbReference>
<evidence type="ECO:0000259" key="7">
    <source>
        <dbReference type="PROSITE" id="PS51007"/>
    </source>
</evidence>
<feature type="domain" description="Cytochrome c" evidence="7">
    <location>
        <begin position="25"/>
        <end position="127"/>
    </location>
</feature>
<name>A0A2G5K6B9_9RHOB</name>
<dbReference type="GO" id="GO:0046872">
    <property type="term" value="F:metal ion binding"/>
    <property type="evidence" value="ECO:0007669"/>
    <property type="project" value="UniProtKB-KW"/>
</dbReference>
<dbReference type="OrthoDB" id="9811281at2"/>
<evidence type="ECO:0000256" key="3">
    <source>
        <dbReference type="ARBA" id="ARBA00023004"/>
    </source>
</evidence>
<dbReference type="AlphaFoldDB" id="A0A2G5K6B9"/>
<keyword evidence="1 4" id="KW-0349">Heme</keyword>
<sequence>MKLFLTITVCFAATSVLADHELDSRDLANGQALYVEQCAVCHGANLEGQPDWRSPGENGVLSAPPHDQTGHTWHHDNQLLFEYTKLGGEAALAARGVIGFASGMPEFDETLTDQEIWDILAYIRSTWPERVQGIQSGRNPPHE</sequence>
<gene>
    <name evidence="8" type="ORF">BFP76_04995</name>
</gene>
<evidence type="ECO:0000256" key="4">
    <source>
        <dbReference type="PROSITE-ProRule" id="PRU00433"/>
    </source>
</evidence>
<dbReference type="InterPro" id="IPR036909">
    <property type="entry name" value="Cyt_c-like_dom_sf"/>
</dbReference>
<reference evidence="8 9" key="1">
    <citation type="submission" date="2016-08" db="EMBL/GenBank/DDBJ databases">
        <title>Draft genome of Amylibacter sp. strain 4G11.</title>
        <authorList>
            <person name="Wong S.-K."/>
            <person name="Hamasaki K."/>
            <person name="Yoshizawa S."/>
        </authorList>
    </citation>
    <scope>NUCLEOTIDE SEQUENCE [LARGE SCALE GENOMIC DNA]</scope>
    <source>
        <strain evidence="8 9">4G11</strain>
    </source>
</reference>
<evidence type="ECO:0000256" key="5">
    <source>
        <dbReference type="SAM" id="MobiDB-lite"/>
    </source>
</evidence>
<dbReference type="EMBL" id="MDGM01000012">
    <property type="protein sequence ID" value="PIB24553.1"/>
    <property type="molecule type" value="Genomic_DNA"/>
</dbReference>
<evidence type="ECO:0000313" key="8">
    <source>
        <dbReference type="EMBL" id="PIB24553.1"/>
    </source>
</evidence>
<dbReference type="PANTHER" id="PTHR35008">
    <property type="entry name" value="BLL4482 PROTEIN-RELATED"/>
    <property type="match status" value="1"/>
</dbReference>
<evidence type="ECO:0000313" key="9">
    <source>
        <dbReference type="Proteomes" id="UP000231516"/>
    </source>
</evidence>
<dbReference type="Gene3D" id="1.10.760.10">
    <property type="entry name" value="Cytochrome c-like domain"/>
    <property type="match status" value="1"/>
</dbReference>
<dbReference type="InterPro" id="IPR009056">
    <property type="entry name" value="Cyt_c-like_dom"/>
</dbReference>
<keyword evidence="2 4" id="KW-0479">Metal-binding</keyword>